<accession>A0A7J5XST6</accession>
<feature type="non-terminal residue" evidence="1">
    <location>
        <position position="1"/>
    </location>
</feature>
<dbReference type="OrthoDB" id="300641at2759"/>
<protein>
    <submittedName>
        <fullName evidence="1">Uncharacterized protein</fullName>
    </submittedName>
</protein>
<dbReference type="AlphaFoldDB" id="A0A7J5XST6"/>
<comment type="caution">
    <text evidence="1">The sequence shown here is derived from an EMBL/GenBank/DDBJ whole genome shotgun (WGS) entry which is preliminary data.</text>
</comment>
<keyword evidence="2" id="KW-1185">Reference proteome</keyword>
<gene>
    <name evidence="1" type="ORF">F7725_018893</name>
</gene>
<organism evidence="1 2">
    <name type="scientific">Dissostichus mawsoni</name>
    <name type="common">Antarctic cod</name>
    <dbReference type="NCBI Taxonomy" id="36200"/>
    <lineage>
        <taxon>Eukaryota</taxon>
        <taxon>Metazoa</taxon>
        <taxon>Chordata</taxon>
        <taxon>Craniata</taxon>
        <taxon>Vertebrata</taxon>
        <taxon>Euteleostomi</taxon>
        <taxon>Actinopterygii</taxon>
        <taxon>Neopterygii</taxon>
        <taxon>Teleostei</taxon>
        <taxon>Neoteleostei</taxon>
        <taxon>Acanthomorphata</taxon>
        <taxon>Eupercaria</taxon>
        <taxon>Perciformes</taxon>
        <taxon>Notothenioidei</taxon>
        <taxon>Nototheniidae</taxon>
        <taxon>Dissostichus</taxon>
    </lineage>
</organism>
<dbReference type="EMBL" id="JAAKFY010000021">
    <property type="protein sequence ID" value="KAF3840176.1"/>
    <property type="molecule type" value="Genomic_DNA"/>
</dbReference>
<proteinExistence type="predicted"/>
<reference evidence="1 2" key="1">
    <citation type="submission" date="2020-03" db="EMBL/GenBank/DDBJ databases">
        <title>Dissostichus mawsoni Genome sequencing and assembly.</title>
        <authorList>
            <person name="Park H."/>
        </authorList>
    </citation>
    <scope>NUCLEOTIDE SEQUENCE [LARGE SCALE GENOMIC DNA]</scope>
    <source>
        <strain evidence="1">DM0001</strain>
        <tissue evidence="1">Muscle</tissue>
    </source>
</reference>
<dbReference type="Proteomes" id="UP000518266">
    <property type="component" value="Unassembled WGS sequence"/>
</dbReference>
<name>A0A7J5XST6_DISMA</name>
<evidence type="ECO:0000313" key="1">
    <source>
        <dbReference type="EMBL" id="KAF3840176.1"/>
    </source>
</evidence>
<sequence>MEDVYSLKDSRGRPDRAAFENTLSTAVGPFCITLRSAQCSLLKGLLLPGKPSPTETSHDSTGEARVGGMQLWPWSVLAPAVGRLPKLELYSIRPPLTRLLSVQSCMLPFTPHRAVHCKA</sequence>
<evidence type="ECO:0000313" key="2">
    <source>
        <dbReference type="Proteomes" id="UP000518266"/>
    </source>
</evidence>